<protein>
    <submittedName>
        <fullName evidence="1">Hypothetical disulfide oxidoreductase</fullName>
    </submittedName>
</protein>
<name>A0A090IGJ4_9GAMM</name>
<dbReference type="PATRIC" id="fig|80854.5.peg.974"/>
<dbReference type="InterPro" id="IPR050824">
    <property type="entry name" value="Thiol_disulfide_DsbA"/>
</dbReference>
<organism evidence="1 2">
    <name type="scientific">Moritella viscosa</name>
    <dbReference type="NCBI Taxonomy" id="80854"/>
    <lineage>
        <taxon>Bacteria</taxon>
        <taxon>Pseudomonadati</taxon>
        <taxon>Pseudomonadota</taxon>
        <taxon>Gammaproteobacteria</taxon>
        <taxon>Alteromonadales</taxon>
        <taxon>Moritellaceae</taxon>
        <taxon>Moritella</taxon>
    </lineage>
</organism>
<dbReference type="RefSeq" id="WP_254795846.1">
    <property type="nucleotide sequence ID" value="NZ_FPLD01000021.1"/>
</dbReference>
<dbReference type="HOGENOM" id="CLU_114523_0_0_6"/>
<dbReference type="STRING" id="80854.MVIS_0922"/>
<dbReference type="InterPro" id="IPR036249">
    <property type="entry name" value="Thioredoxin-like_sf"/>
</dbReference>
<dbReference type="PANTHER" id="PTHR35891">
    <property type="entry name" value="THIOL:DISULFIDE INTERCHANGE PROTEIN DSBA"/>
    <property type="match status" value="1"/>
</dbReference>
<evidence type="ECO:0000313" key="1">
    <source>
        <dbReference type="EMBL" id="SGY86469.1"/>
    </source>
</evidence>
<dbReference type="PANTHER" id="PTHR35891:SF3">
    <property type="entry name" value="THIOL:DISULFIDE INTERCHANGE PROTEIN DSBL"/>
    <property type="match status" value="1"/>
</dbReference>
<dbReference type="SUPFAM" id="SSF52833">
    <property type="entry name" value="Thioredoxin-like"/>
    <property type="match status" value="1"/>
</dbReference>
<sequence>MKRVYLILKSMFIALLLSQNAIAYADAIEGKHYDKVKNNFYEESLGVEKFFSLTCGPCWKVSTMLPSISKQSQQTIHKTHVVFDKVTRAAATLYYSAEIQFEKLNLKAKSKFTNELFMLVQKSRKIENVNVTDLFRRYQLTPISQLTKEQQAKVNTQLARSEKLTAQATIMQIPSIIVNGTYQVNMRPHKSISELSETIKYLANLKDSMS</sequence>
<proteinExistence type="predicted"/>
<dbReference type="AlphaFoldDB" id="A0A090IGJ4"/>
<accession>A0A090IGJ4</accession>
<dbReference type="Proteomes" id="UP000183794">
    <property type="component" value="Unassembled WGS sequence"/>
</dbReference>
<reference evidence="1 2" key="1">
    <citation type="submission" date="2016-11" db="EMBL/GenBank/DDBJ databases">
        <authorList>
            <person name="Jaros S."/>
            <person name="Januszkiewicz K."/>
            <person name="Wedrychowicz H."/>
        </authorList>
    </citation>
    <scope>NUCLEOTIDE SEQUENCE [LARGE SCALE GENOMIC DNA]</scope>
    <source>
        <strain evidence="1">NVI 5450</strain>
    </source>
</reference>
<dbReference type="KEGG" id="mvs:MVIS_0922"/>
<dbReference type="EMBL" id="FPLD01000021">
    <property type="protein sequence ID" value="SGY86469.1"/>
    <property type="molecule type" value="Genomic_DNA"/>
</dbReference>
<evidence type="ECO:0000313" key="2">
    <source>
        <dbReference type="Proteomes" id="UP000183794"/>
    </source>
</evidence>
<gene>
    <name evidence="1" type="ORF">NVI5450_0622</name>
</gene>
<dbReference type="Gene3D" id="3.40.30.10">
    <property type="entry name" value="Glutaredoxin"/>
    <property type="match status" value="1"/>
</dbReference>